<organism evidence="7 8">
    <name type="scientific">Ferrimonas balearica (strain DSM 9799 / CCM 4581 / KCTC 23876 / PAT)</name>
    <dbReference type="NCBI Taxonomy" id="550540"/>
    <lineage>
        <taxon>Bacteria</taxon>
        <taxon>Pseudomonadati</taxon>
        <taxon>Pseudomonadota</taxon>
        <taxon>Gammaproteobacteria</taxon>
        <taxon>Alteromonadales</taxon>
        <taxon>Ferrimonadaceae</taxon>
        <taxon>Ferrimonas</taxon>
    </lineage>
</organism>
<dbReference type="PANTHER" id="PTHR42973:SF39">
    <property type="entry name" value="FAD-BINDING PCMH-TYPE DOMAIN-CONTAINING PROTEIN"/>
    <property type="match status" value="1"/>
</dbReference>
<evidence type="ECO:0000256" key="4">
    <source>
        <dbReference type="ARBA" id="ARBA00022827"/>
    </source>
</evidence>
<dbReference type="InterPro" id="IPR016167">
    <property type="entry name" value="FAD-bd_PCMH_sub1"/>
</dbReference>
<dbReference type="EMBL" id="CP002209">
    <property type="protein sequence ID" value="ADN76943.1"/>
    <property type="molecule type" value="Genomic_DNA"/>
</dbReference>
<name>E1SRM2_FERBD</name>
<dbReference type="Pfam" id="PF01565">
    <property type="entry name" value="FAD_binding_4"/>
    <property type="match status" value="1"/>
</dbReference>
<keyword evidence="5" id="KW-0560">Oxidoreductase</keyword>
<dbReference type="KEGG" id="fbl:Fbal_2741"/>
<feature type="domain" description="FAD-binding PCMH-type" evidence="6">
    <location>
        <begin position="38"/>
        <end position="209"/>
    </location>
</feature>
<gene>
    <name evidence="7" type="ordered locus">Fbal_2741</name>
</gene>
<keyword evidence="8" id="KW-1185">Reference proteome</keyword>
<evidence type="ECO:0000256" key="1">
    <source>
        <dbReference type="ARBA" id="ARBA00001974"/>
    </source>
</evidence>
<evidence type="ECO:0000256" key="2">
    <source>
        <dbReference type="ARBA" id="ARBA00005466"/>
    </source>
</evidence>
<sequence>MHAHNGLDLTPLSGQFSGSLIPPEHPEYDAVRQLWNAMADKRPALIARCQSEADIQAALAFAQQHSLEIALRGAGHNIAGNASCNDGLLIDLSLMNEVTVDPATQLVQAGPGATLGQIDAACQAHELAVPVGINSTTGIAGLTLGGGFGWLTRRFGMTVDALRAARVVTVDGDVVEASADSHPDLFWALRGGGGNFGVVSRFDFQAYPVGPEVFAGLVVFPFAQAQAVLEQYRNWILTTPETFNAWVVIRHAPPLPFLDPAVHGTKVVVLAICHSGELAEGEALADTLRGFGEPHGAHLGAMPYAEWQQAFDPLLTEGARNYWKTHNFTELSAPLVETALDYAEGLPGPECEVFFAVIAGAANRVASDATAWSARDARFVMNVHARWQEAAEDERFIQWSRALFRATAPYASAGAYVNFMTEEEGGRVEDAYQQNYARLKLVKQQWDPNNQLHLNQNISPD</sequence>
<dbReference type="InterPro" id="IPR012951">
    <property type="entry name" value="BBE"/>
</dbReference>
<dbReference type="InterPro" id="IPR016166">
    <property type="entry name" value="FAD-bd_PCMH"/>
</dbReference>
<evidence type="ECO:0000259" key="6">
    <source>
        <dbReference type="PROSITE" id="PS51387"/>
    </source>
</evidence>
<dbReference type="InterPro" id="IPR006094">
    <property type="entry name" value="Oxid_FAD_bind_N"/>
</dbReference>
<dbReference type="eggNOG" id="COG0277">
    <property type="taxonomic scope" value="Bacteria"/>
</dbReference>
<keyword evidence="3" id="KW-0285">Flavoprotein</keyword>
<dbReference type="Gene3D" id="3.40.462.20">
    <property type="match status" value="1"/>
</dbReference>
<dbReference type="InterPro" id="IPR036318">
    <property type="entry name" value="FAD-bd_PCMH-like_sf"/>
</dbReference>
<dbReference type="GO" id="GO:0071949">
    <property type="term" value="F:FAD binding"/>
    <property type="evidence" value="ECO:0007669"/>
    <property type="project" value="InterPro"/>
</dbReference>
<comment type="similarity">
    <text evidence="2">Belongs to the oxygen-dependent FAD-linked oxidoreductase family.</text>
</comment>
<protein>
    <submittedName>
        <fullName evidence="7">FAD linked oxidase domain protein</fullName>
    </submittedName>
</protein>
<dbReference type="PROSITE" id="PS51387">
    <property type="entry name" value="FAD_PCMH"/>
    <property type="match status" value="1"/>
</dbReference>
<evidence type="ECO:0000313" key="8">
    <source>
        <dbReference type="Proteomes" id="UP000006683"/>
    </source>
</evidence>
<evidence type="ECO:0000256" key="3">
    <source>
        <dbReference type="ARBA" id="ARBA00022630"/>
    </source>
</evidence>
<accession>E1SRM2</accession>
<dbReference type="Gene3D" id="3.30.43.10">
    <property type="entry name" value="Uridine Diphospho-n-acetylenolpyruvylglucosamine Reductase, domain 2"/>
    <property type="match status" value="1"/>
</dbReference>
<reference evidence="7 8" key="1">
    <citation type="journal article" date="2010" name="Stand. Genomic Sci.">
        <title>Complete genome sequence of Ferrimonas balearica type strain (PAT).</title>
        <authorList>
            <person name="Nolan M."/>
            <person name="Sikorski J."/>
            <person name="Davenport K."/>
            <person name="Lucas S."/>
            <person name="Glavina Del Rio T."/>
            <person name="Tice H."/>
            <person name="Cheng J."/>
            <person name="Goodwin L."/>
            <person name="Pitluck S."/>
            <person name="Liolios K."/>
            <person name="Ivanova N."/>
            <person name="Mavromatis K."/>
            <person name="Ovchinnikova G."/>
            <person name="Pati A."/>
            <person name="Chen A."/>
            <person name="Palaniappan K."/>
            <person name="Land M."/>
            <person name="Hauser L."/>
            <person name="Chang Y."/>
            <person name="Jeffries C."/>
            <person name="Tapia R."/>
            <person name="Brettin T."/>
            <person name="Detter J."/>
            <person name="Han C."/>
            <person name="Yasawong M."/>
            <person name="Rohde M."/>
            <person name="Tindall B."/>
            <person name="Goker M."/>
            <person name="Woyke T."/>
            <person name="Bristow J."/>
            <person name="Eisen J."/>
            <person name="Markowitz V."/>
            <person name="Hugenholtz P."/>
            <person name="Kyrpides N."/>
            <person name="Klenk H."/>
            <person name="Lapidus A."/>
        </authorList>
    </citation>
    <scope>NUCLEOTIDE SEQUENCE [LARGE SCALE GENOMIC DNA]</scope>
    <source>
        <strain evidence="8">DSM 9799 / CCM 4581 / KCTC 23876 / PAT</strain>
    </source>
</reference>
<dbReference type="SUPFAM" id="SSF56176">
    <property type="entry name" value="FAD-binding/transporter-associated domain-like"/>
    <property type="match status" value="1"/>
</dbReference>
<dbReference type="OrthoDB" id="9775082at2"/>
<dbReference type="Gene3D" id="3.30.465.10">
    <property type="match status" value="1"/>
</dbReference>
<dbReference type="HOGENOM" id="CLU_018354_10_0_6"/>
<dbReference type="AlphaFoldDB" id="E1SRM2"/>
<dbReference type="GO" id="GO:0016491">
    <property type="term" value="F:oxidoreductase activity"/>
    <property type="evidence" value="ECO:0007669"/>
    <property type="project" value="UniProtKB-KW"/>
</dbReference>
<dbReference type="STRING" id="550540.Fbal_2741"/>
<dbReference type="Proteomes" id="UP000006683">
    <property type="component" value="Chromosome"/>
</dbReference>
<dbReference type="InterPro" id="IPR016169">
    <property type="entry name" value="FAD-bd_PCMH_sub2"/>
</dbReference>
<evidence type="ECO:0000256" key="5">
    <source>
        <dbReference type="ARBA" id="ARBA00023002"/>
    </source>
</evidence>
<evidence type="ECO:0000313" key="7">
    <source>
        <dbReference type="EMBL" id="ADN76943.1"/>
    </source>
</evidence>
<comment type="cofactor">
    <cofactor evidence="1">
        <name>FAD</name>
        <dbReference type="ChEBI" id="CHEBI:57692"/>
    </cofactor>
</comment>
<dbReference type="InterPro" id="IPR050416">
    <property type="entry name" value="FAD-linked_Oxidoreductase"/>
</dbReference>
<dbReference type="Pfam" id="PF08031">
    <property type="entry name" value="BBE"/>
    <property type="match status" value="1"/>
</dbReference>
<dbReference type="PANTHER" id="PTHR42973">
    <property type="entry name" value="BINDING OXIDOREDUCTASE, PUTATIVE (AFU_ORTHOLOGUE AFUA_1G17690)-RELATED"/>
    <property type="match status" value="1"/>
</dbReference>
<keyword evidence="4" id="KW-0274">FAD</keyword>
<proteinExistence type="inferred from homology"/>